<dbReference type="GO" id="GO:0046872">
    <property type="term" value="F:metal ion binding"/>
    <property type="evidence" value="ECO:0007669"/>
    <property type="project" value="UniProtKB-KW"/>
</dbReference>
<keyword evidence="2 4" id="KW-0808">Transferase</keyword>
<sequence>MNSLNIVSTSNDQYSQHLGVMLQSLFENTINKEQLNIFIIDGGISEKNKKRLNMVANKYSKEITFLRPNLEITKDLPENSTIGYITNETYYRIILPKLLGKRTKKVLYIDCDVIITGDIGELWNTDLKQHVVAAVDESCSYNTRRKRRLKKELGLSKKSPYFNAGVLLLNFKKWRKEKVSEQLINYLSDHPNLTLMDQDALNVVLNKEWLQLDYKWNYTPTHWDASIEVKPVIIHFAGWKKPWNSEVRYKDEYFKYLQTSLWNESENL</sequence>
<dbReference type="CDD" id="cd04194">
    <property type="entry name" value="GT8_A4GalT_like"/>
    <property type="match status" value="1"/>
</dbReference>
<accession>A0A4Q0VQG1</accession>
<dbReference type="EMBL" id="QOUX01000046">
    <property type="protein sequence ID" value="RXI98195.1"/>
    <property type="molecule type" value="Genomic_DNA"/>
</dbReference>
<name>A0A4Q0VQG1_9BACI</name>
<dbReference type="SUPFAM" id="SSF53448">
    <property type="entry name" value="Nucleotide-diphospho-sugar transferases"/>
    <property type="match status" value="1"/>
</dbReference>
<keyword evidence="1" id="KW-0328">Glycosyltransferase</keyword>
<dbReference type="Gene3D" id="3.90.550.10">
    <property type="entry name" value="Spore Coat Polysaccharide Biosynthesis Protein SpsA, Chain A"/>
    <property type="match status" value="1"/>
</dbReference>
<evidence type="ECO:0000256" key="3">
    <source>
        <dbReference type="ARBA" id="ARBA00022723"/>
    </source>
</evidence>
<organism evidence="4 5">
    <name type="scientific">Anaerobacillus alkaliphilus</name>
    <dbReference type="NCBI Taxonomy" id="1548597"/>
    <lineage>
        <taxon>Bacteria</taxon>
        <taxon>Bacillati</taxon>
        <taxon>Bacillota</taxon>
        <taxon>Bacilli</taxon>
        <taxon>Bacillales</taxon>
        <taxon>Bacillaceae</taxon>
        <taxon>Anaerobacillus</taxon>
    </lineage>
</organism>
<evidence type="ECO:0000313" key="4">
    <source>
        <dbReference type="EMBL" id="RXI98195.1"/>
    </source>
</evidence>
<dbReference type="OrthoDB" id="5672604at2"/>
<protein>
    <submittedName>
        <fullName evidence="4">Glycosyltransferase family 8 protein</fullName>
    </submittedName>
</protein>
<keyword evidence="3" id="KW-0479">Metal-binding</keyword>
<proteinExistence type="predicted"/>
<dbReference type="AlphaFoldDB" id="A0A4Q0VQG1"/>
<dbReference type="GO" id="GO:0016757">
    <property type="term" value="F:glycosyltransferase activity"/>
    <property type="evidence" value="ECO:0007669"/>
    <property type="project" value="UniProtKB-KW"/>
</dbReference>
<evidence type="ECO:0000256" key="1">
    <source>
        <dbReference type="ARBA" id="ARBA00022676"/>
    </source>
</evidence>
<comment type="caution">
    <text evidence="4">The sequence shown here is derived from an EMBL/GenBank/DDBJ whole genome shotgun (WGS) entry which is preliminary data.</text>
</comment>
<gene>
    <name evidence="4" type="ORF">DS745_17815</name>
</gene>
<dbReference type="PANTHER" id="PTHR13778">
    <property type="entry name" value="GLYCOSYLTRANSFERASE 8 DOMAIN-CONTAINING PROTEIN"/>
    <property type="match status" value="1"/>
</dbReference>
<dbReference type="Proteomes" id="UP000290649">
    <property type="component" value="Unassembled WGS sequence"/>
</dbReference>
<reference evidence="4 5" key="1">
    <citation type="journal article" date="2019" name="Int. J. Syst. Evol. Microbiol.">
        <title>Anaerobacillus alkaliphilus sp. nov., a novel alkaliphilic and moderately halophilic bacterium.</title>
        <authorList>
            <person name="Borsodi A.K."/>
            <person name="Aszalos J.M."/>
            <person name="Bihari P."/>
            <person name="Nagy I."/>
            <person name="Schumann P."/>
            <person name="Sproer C."/>
            <person name="Kovacs A.L."/>
            <person name="Boka K."/>
            <person name="Dobosy P."/>
            <person name="Ovari M."/>
            <person name="Szili-Kovacs T."/>
            <person name="Toth E."/>
        </authorList>
    </citation>
    <scope>NUCLEOTIDE SEQUENCE [LARGE SCALE GENOMIC DNA]</scope>
    <source>
        <strain evidence="4 5">B16-10</strain>
    </source>
</reference>
<dbReference type="InterPro" id="IPR002495">
    <property type="entry name" value="Glyco_trans_8"/>
</dbReference>
<dbReference type="InterPro" id="IPR029044">
    <property type="entry name" value="Nucleotide-diphossugar_trans"/>
</dbReference>
<evidence type="ECO:0000313" key="5">
    <source>
        <dbReference type="Proteomes" id="UP000290649"/>
    </source>
</evidence>
<keyword evidence="5" id="KW-1185">Reference proteome</keyword>
<dbReference type="PANTHER" id="PTHR13778:SF47">
    <property type="entry name" value="LIPOPOLYSACCHARIDE 1,3-GALACTOSYLTRANSFERASE"/>
    <property type="match status" value="1"/>
</dbReference>
<dbReference type="InterPro" id="IPR050748">
    <property type="entry name" value="Glycosyltrans_8_dom-fam"/>
</dbReference>
<evidence type="ECO:0000256" key="2">
    <source>
        <dbReference type="ARBA" id="ARBA00022679"/>
    </source>
</evidence>
<dbReference type="Pfam" id="PF01501">
    <property type="entry name" value="Glyco_transf_8"/>
    <property type="match status" value="1"/>
</dbReference>